<dbReference type="InterPro" id="IPR013268">
    <property type="entry name" value="UTP16"/>
</dbReference>
<protein>
    <submittedName>
        <fullName evidence="2">Uncharacterized protein</fullName>
    </submittedName>
</protein>
<feature type="compositionally biased region" description="Basic and acidic residues" evidence="1">
    <location>
        <begin position="11"/>
        <end position="20"/>
    </location>
</feature>
<dbReference type="GO" id="GO:0006364">
    <property type="term" value="P:rRNA processing"/>
    <property type="evidence" value="ECO:0007669"/>
    <property type="project" value="InterPro"/>
</dbReference>
<feature type="compositionally biased region" description="Basic and acidic residues" evidence="1">
    <location>
        <begin position="217"/>
        <end position="227"/>
    </location>
</feature>
<comment type="caution">
    <text evidence="2">The sequence shown here is derived from an EMBL/GenBank/DDBJ whole genome shotgun (WGS) entry which is preliminary data.</text>
</comment>
<accession>A0A9N9Z5H6</accession>
<reference evidence="3" key="1">
    <citation type="submission" date="2019-06" db="EMBL/GenBank/DDBJ databases">
        <authorList>
            <person name="Broberg M."/>
        </authorList>
    </citation>
    <scope>NUCLEOTIDE SEQUENCE [LARGE SCALE GENOMIC DNA]</scope>
</reference>
<reference evidence="2 3" key="2">
    <citation type="submission" date="2021-10" db="EMBL/GenBank/DDBJ databases">
        <authorList>
            <person name="Piombo E."/>
        </authorList>
    </citation>
    <scope>NUCLEOTIDE SEQUENCE [LARGE SCALE GENOMIC DNA]</scope>
</reference>
<dbReference type="AlphaFoldDB" id="A0A9N9Z5H6"/>
<organism evidence="2 3">
    <name type="scientific">Clonostachys solani</name>
    <dbReference type="NCBI Taxonomy" id="160281"/>
    <lineage>
        <taxon>Eukaryota</taxon>
        <taxon>Fungi</taxon>
        <taxon>Dikarya</taxon>
        <taxon>Ascomycota</taxon>
        <taxon>Pezizomycotina</taxon>
        <taxon>Sordariomycetes</taxon>
        <taxon>Hypocreomycetidae</taxon>
        <taxon>Hypocreales</taxon>
        <taxon>Bionectriaceae</taxon>
        <taxon>Clonostachys</taxon>
    </lineage>
</organism>
<name>A0A9N9Z5H6_9HYPO</name>
<dbReference type="GO" id="GO:0030515">
    <property type="term" value="F:snoRNA binding"/>
    <property type="evidence" value="ECO:0007669"/>
    <property type="project" value="InterPro"/>
</dbReference>
<evidence type="ECO:0000256" key="1">
    <source>
        <dbReference type="SAM" id="MobiDB-lite"/>
    </source>
</evidence>
<feature type="compositionally biased region" description="Low complexity" evidence="1">
    <location>
        <begin position="94"/>
        <end position="116"/>
    </location>
</feature>
<sequence length="277" mass="29796">MARAGKVANKQAEDKAEDTTKLPVRTKGGKSSSSNSAASAPGNLTVFDDDDDEDEAVSNEPAAEPKEPAAPPPQDEDESDSDDDEAPEAISTHQAASSLKKSAQAAQKASQEQAAAQKRKRQERDALFKQQAEERKKIQDATEPAAESQDSDSQGVAGPSANGVSSGRIRGDKIRIPAVLPDKFLTDSSSDEEDAHQLDLELASGPKRRKVASVERNLTRLDRGPRDETVGSTVYRVASKNDQRLAPKAKKYTKSAKDVLLRRNRTAVASRGGFFKK</sequence>
<feature type="region of interest" description="Disordered" evidence="1">
    <location>
        <begin position="1"/>
        <end position="177"/>
    </location>
</feature>
<dbReference type="Proteomes" id="UP000775872">
    <property type="component" value="Unassembled WGS sequence"/>
</dbReference>
<feature type="compositionally biased region" description="Basic and acidic residues" evidence="1">
    <location>
        <begin position="122"/>
        <end position="140"/>
    </location>
</feature>
<feature type="region of interest" description="Disordered" evidence="1">
    <location>
        <begin position="207"/>
        <end position="227"/>
    </location>
</feature>
<keyword evidence="3" id="KW-1185">Reference proteome</keyword>
<gene>
    <name evidence="2" type="ORF">CSOL1703_00001236</name>
</gene>
<feature type="compositionally biased region" description="Acidic residues" evidence="1">
    <location>
        <begin position="47"/>
        <end position="57"/>
    </location>
</feature>
<proteinExistence type="predicted"/>
<feature type="compositionally biased region" description="Low complexity" evidence="1">
    <location>
        <begin position="31"/>
        <end position="40"/>
    </location>
</feature>
<feature type="compositionally biased region" description="Acidic residues" evidence="1">
    <location>
        <begin position="74"/>
        <end position="87"/>
    </location>
</feature>
<dbReference type="EMBL" id="CABFOC020000035">
    <property type="protein sequence ID" value="CAH0049280.1"/>
    <property type="molecule type" value="Genomic_DNA"/>
</dbReference>
<evidence type="ECO:0000313" key="2">
    <source>
        <dbReference type="EMBL" id="CAH0049280.1"/>
    </source>
</evidence>
<dbReference type="OrthoDB" id="5245631at2759"/>
<dbReference type="Pfam" id="PF08297">
    <property type="entry name" value="U3_snoRNA_assoc"/>
    <property type="match status" value="1"/>
</dbReference>
<evidence type="ECO:0000313" key="3">
    <source>
        <dbReference type="Proteomes" id="UP000775872"/>
    </source>
</evidence>